<evidence type="ECO:0000256" key="2">
    <source>
        <dbReference type="ARBA" id="ARBA00023015"/>
    </source>
</evidence>
<feature type="domain" description="Zn(2)-C6 fungal-type" evidence="8">
    <location>
        <begin position="15"/>
        <end position="59"/>
    </location>
</feature>
<dbReference type="InterPro" id="IPR051127">
    <property type="entry name" value="Fungal_SecMet_Regulators"/>
</dbReference>
<evidence type="ECO:0000256" key="7">
    <source>
        <dbReference type="SAM" id="Phobius"/>
    </source>
</evidence>
<evidence type="ECO:0000256" key="3">
    <source>
        <dbReference type="ARBA" id="ARBA00023125"/>
    </source>
</evidence>
<dbReference type="GO" id="GO:0000435">
    <property type="term" value="P:positive regulation of transcription from RNA polymerase II promoter by galactose"/>
    <property type="evidence" value="ECO:0007669"/>
    <property type="project" value="TreeGrafter"/>
</dbReference>
<dbReference type="Proteomes" id="UP000054321">
    <property type="component" value="Unassembled WGS sequence"/>
</dbReference>
<keyword evidence="5" id="KW-0539">Nucleus</keyword>
<feature type="non-terminal residue" evidence="10">
    <location>
        <position position="658"/>
    </location>
</feature>
<dbReference type="PANTHER" id="PTHR47424:SF3">
    <property type="entry name" value="REGULATORY PROTEIN GAL4"/>
    <property type="match status" value="1"/>
</dbReference>
<dbReference type="HOGENOM" id="CLU_008511_0_2_1"/>
<dbReference type="SMART" id="SM00066">
    <property type="entry name" value="GAL4"/>
    <property type="match status" value="1"/>
</dbReference>
<dbReference type="PANTHER" id="PTHR47424">
    <property type="entry name" value="REGULATORY PROTEIN GAL4"/>
    <property type="match status" value="1"/>
</dbReference>
<dbReference type="SMART" id="SM00906">
    <property type="entry name" value="Fungal_trans"/>
    <property type="match status" value="1"/>
</dbReference>
<evidence type="ECO:0000256" key="5">
    <source>
        <dbReference type="ARBA" id="ARBA00023242"/>
    </source>
</evidence>
<dbReference type="Gene3D" id="4.10.240.10">
    <property type="entry name" value="Zn(2)-C6 fungal-type DNA-binding domain"/>
    <property type="match status" value="1"/>
</dbReference>
<evidence type="ECO:0000256" key="6">
    <source>
        <dbReference type="SAM" id="MobiDB-lite"/>
    </source>
</evidence>
<feature type="non-terminal residue" evidence="10">
    <location>
        <position position="1"/>
    </location>
</feature>
<keyword evidence="3" id="KW-0238">DNA-binding</keyword>
<keyword evidence="7" id="KW-1133">Transmembrane helix</keyword>
<dbReference type="InterPro" id="IPR007219">
    <property type="entry name" value="XnlR_reg_dom"/>
</dbReference>
<reference evidence="11" key="2">
    <citation type="submission" date="2015-01" db="EMBL/GenBank/DDBJ databases">
        <title>Evolutionary Origins and Diversification of the Mycorrhizal Mutualists.</title>
        <authorList>
            <consortium name="DOE Joint Genome Institute"/>
            <consortium name="Mycorrhizal Genomics Consortium"/>
            <person name="Kohler A."/>
            <person name="Kuo A."/>
            <person name="Nagy L.G."/>
            <person name="Floudas D."/>
            <person name="Copeland A."/>
            <person name="Barry K.W."/>
            <person name="Cichocki N."/>
            <person name="Veneault-Fourrey C."/>
            <person name="LaButti K."/>
            <person name="Lindquist E.A."/>
            <person name="Lipzen A."/>
            <person name="Lundell T."/>
            <person name="Morin E."/>
            <person name="Murat C."/>
            <person name="Riley R."/>
            <person name="Ohm R."/>
            <person name="Sun H."/>
            <person name="Tunlid A."/>
            <person name="Henrissat B."/>
            <person name="Grigoriev I.V."/>
            <person name="Hibbett D.S."/>
            <person name="Martin F."/>
        </authorList>
    </citation>
    <scope>NUCLEOTIDE SEQUENCE [LARGE SCALE GENOMIC DNA]</scope>
    <source>
        <strain evidence="11">Zn</strain>
    </source>
</reference>
<keyword evidence="11" id="KW-1185">Reference proteome</keyword>
<evidence type="ECO:0000259" key="9">
    <source>
        <dbReference type="SMART" id="SM00906"/>
    </source>
</evidence>
<accession>A0A0C3H9W4</accession>
<dbReference type="GO" id="GO:0005634">
    <property type="term" value="C:nucleus"/>
    <property type="evidence" value="ECO:0007669"/>
    <property type="project" value="TreeGrafter"/>
</dbReference>
<keyword evidence="7" id="KW-0812">Transmembrane</keyword>
<feature type="region of interest" description="Disordered" evidence="6">
    <location>
        <begin position="157"/>
        <end position="182"/>
    </location>
</feature>
<dbReference type="STRING" id="913774.A0A0C3H9W4"/>
<evidence type="ECO:0000313" key="10">
    <source>
        <dbReference type="EMBL" id="KIM99116.1"/>
    </source>
</evidence>
<keyword evidence="1" id="KW-0479">Metal-binding</keyword>
<dbReference type="InterPro" id="IPR001138">
    <property type="entry name" value="Zn2Cys6_DnaBD"/>
</dbReference>
<gene>
    <name evidence="10" type="ORF">OIDMADRAFT_69399</name>
</gene>
<dbReference type="GO" id="GO:0006351">
    <property type="term" value="P:DNA-templated transcription"/>
    <property type="evidence" value="ECO:0007669"/>
    <property type="project" value="InterPro"/>
</dbReference>
<dbReference type="SUPFAM" id="SSF57701">
    <property type="entry name" value="Zn2/Cys6 DNA-binding domain"/>
    <property type="match status" value="1"/>
</dbReference>
<evidence type="ECO:0000313" key="11">
    <source>
        <dbReference type="Proteomes" id="UP000054321"/>
    </source>
</evidence>
<dbReference type="Pfam" id="PF04082">
    <property type="entry name" value="Fungal_trans"/>
    <property type="match status" value="1"/>
</dbReference>
<dbReference type="Pfam" id="PF00172">
    <property type="entry name" value="Zn_clus"/>
    <property type="match status" value="1"/>
</dbReference>
<dbReference type="CDD" id="cd00067">
    <property type="entry name" value="GAL4"/>
    <property type="match status" value="1"/>
</dbReference>
<dbReference type="GO" id="GO:0008270">
    <property type="term" value="F:zinc ion binding"/>
    <property type="evidence" value="ECO:0007669"/>
    <property type="project" value="InterPro"/>
</dbReference>
<feature type="transmembrane region" description="Helical" evidence="7">
    <location>
        <begin position="583"/>
        <end position="606"/>
    </location>
</feature>
<evidence type="ECO:0008006" key="12">
    <source>
        <dbReference type="Google" id="ProtNLM"/>
    </source>
</evidence>
<reference evidence="10 11" key="1">
    <citation type="submission" date="2014-04" db="EMBL/GenBank/DDBJ databases">
        <authorList>
            <consortium name="DOE Joint Genome Institute"/>
            <person name="Kuo A."/>
            <person name="Martino E."/>
            <person name="Perotto S."/>
            <person name="Kohler A."/>
            <person name="Nagy L.G."/>
            <person name="Floudas D."/>
            <person name="Copeland A."/>
            <person name="Barry K.W."/>
            <person name="Cichocki N."/>
            <person name="Veneault-Fourrey C."/>
            <person name="LaButti K."/>
            <person name="Lindquist E.A."/>
            <person name="Lipzen A."/>
            <person name="Lundell T."/>
            <person name="Morin E."/>
            <person name="Murat C."/>
            <person name="Sun H."/>
            <person name="Tunlid A."/>
            <person name="Henrissat B."/>
            <person name="Grigoriev I.V."/>
            <person name="Hibbett D.S."/>
            <person name="Martin F."/>
            <person name="Nordberg H.P."/>
            <person name="Cantor M.N."/>
            <person name="Hua S.X."/>
        </authorList>
    </citation>
    <scope>NUCLEOTIDE SEQUENCE [LARGE SCALE GENOMIC DNA]</scope>
    <source>
        <strain evidence="10 11">Zn</strain>
    </source>
</reference>
<dbReference type="InterPro" id="IPR036864">
    <property type="entry name" value="Zn2-C6_fun-type_DNA-bd_sf"/>
</dbReference>
<name>A0A0C3H9W4_OIDMZ</name>
<dbReference type="EMBL" id="KN832879">
    <property type="protein sequence ID" value="KIM99116.1"/>
    <property type="molecule type" value="Genomic_DNA"/>
</dbReference>
<evidence type="ECO:0000259" key="8">
    <source>
        <dbReference type="SMART" id="SM00066"/>
    </source>
</evidence>
<keyword evidence="2" id="KW-0805">Transcription regulation</keyword>
<dbReference type="InParanoid" id="A0A0C3H9W4"/>
<proteinExistence type="predicted"/>
<organism evidence="10 11">
    <name type="scientific">Oidiodendron maius (strain Zn)</name>
    <dbReference type="NCBI Taxonomy" id="913774"/>
    <lineage>
        <taxon>Eukaryota</taxon>
        <taxon>Fungi</taxon>
        <taxon>Dikarya</taxon>
        <taxon>Ascomycota</taxon>
        <taxon>Pezizomycotina</taxon>
        <taxon>Leotiomycetes</taxon>
        <taxon>Leotiomycetes incertae sedis</taxon>
        <taxon>Myxotrichaceae</taxon>
        <taxon>Oidiodendron</taxon>
    </lineage>
</organism>
<keyword evidence="4" id="KW-0804">Transcription</keyword>
<feature type="region of interest" description="Disordered" evidence="6">
    <location>
        <begin position="85"/>
        <end position="117"/>
    </location>
</feature>
<dbReference type="OrthoDB" id="3364175at2759"/>
<evidence type="ECO:0000256" key="4">
    <source>
        <dbReference type="ARBA" id="ARBA00023163"/>
    </source>
</evidence>
<sequence length="658" mass="72673">LRNPSQENTESGPPSKRRRAALACKLRLLQCDGLRPTCSMCQGLGFDCRYQQPASYPNVIIGKEYLSSIEERLKVVESRLLSLGTLTPPASAGPESSHRPDDVGNSNGTDDSIDGMGAVSFAPEEDCAFFGPSSNIALLRDISHAVARISHTGTPWVPSPAARRPEAVEDVSQPIAVTSPPSSLRYSFSDPYNSNAGMTDDEKINIYALPPDSLARELIRRYFSNTGQLFPYIHEDTFIMKYNQMQRDDFRGVRRMWLGLLNVVFAMATSVSLSPDGQVAGAAKRTAESDIYYRRASGLCSEQIALGKGMSLDAVQYLLLMGQYLQGTQKSVQTWVTHGLAIKVAMQLGLHSSQAAKGCPPLEQEIWKRTWFACVTLDRTLSMTFGRPPIIPESHVKLSLPVPYDSPSAGPGVNNLEEMSLAFFNSTITLYRVMSSIIDLLYDHNLGCGITVSAVETVARVFKLENELLTWQPITEAEAPTLVTPRNEESGSIPSSWWPAYELRLRIVITLRYNNLQILLHRPVIASLLTRSEDDEINPGKVPIIRQIGSSSVQICNRSAKEIISIVFALVHSKGPARGLLGAWWFTLYYTFNAALVIVAGVLISIQENEDLSATIMNYNQHAGHSLRDAIGALYGLDSDQRTIVRCREYLEQLVQVL</sequence>
<dbReference type="AlphaFoldDB" id="A0A0C3H9W4"/>
<keyword evidence="7" id="KW-0472">Membrane</keyword>
<protein>
    <recommendedName>
        <fullName evidence="12">Zn(2)-C6 fungal-type domain-containing protein</fullName>
    </recommendedName>
</protein>
<dbReference type="CDD" id="cd12148">
    <property type="entry name" value="fungal_TF_MHR"/>
    <property type="match status" value="1"/>
</dbReference>
<feature type="domain" description="Xylanolytic transcriptional activator regulatory" evidence="9">
    <location>
        <begin position="334"/>
        <end position="407"/>
    </location>
</feature>
<dbReference type="GO" id="GO:0000981">
    <property type="term" value="F:DNA-binding transcription factor activity, RNA polymerase II-specific"/>
    <property type="evidence" value="ECO:0007669"/>
    <property type="project" value="InterPro"/>
</dbReference>
<evidence type="ECO:0000256" key="1">
    <source>
        <dbReference type="ARBA" id="ARBA00022723"/>
    </source>
</evidence>
<dbReference type="GO" id="GO:0000978">
    <property type="term" value="F:RNA polymerase II cis-regulatory region sequence-specific DNA binding"/>
    <property type="evidence" value="ECO:0007669"/>
    <property type="project" value="TreeGrafter"/>
</dbReference>